<keyword evidence="9" id="KW-1185">Reference proteome</keyword>
<comment type="function">
    <text evidence="5 6">Structural component of flagellum, the bacterial motility apparatus. Part of the rod structure of flagellar basal body.</text>
</comment>
<dbReference type="InterPro" id="IPR001444">
    <property type="entry name" value="Flag_bb_rod_N"/>
</dbReference>
<comment type="similarity">
    <text evidence="2 6">Belongs to the flagella basal body rod proteins family.</text>
</comment>
<dbReference type="InterPro" id="IPR006300">
    <property type="entry name" value="FlgB"/>
</dbReference>
<sequence>MFDDLATTSVRAALTGLAMRQRVSANNIANVQTPGFIASKVNFEESLGEAVRSGEGSAAVRGTRPVISDSVNAARQDGNNVNIDEETVSATDTNLRYQLMLRALDNKYSGFSAVLKAV</sequence>
<evidence type="ECO:0000256" key="2">
    <source>
        <dbReference type="ARBA" id="ARBA00009677"/>
    </source>
</evidence>
<evidence type="ECO:0000313" key="8">
    <source>
        <dbReference type="EMBL" id="ATE53926.1"/>
    </source>
</evidence>
<evidence type="ECO:0000256" key="4">
    <source>
        <dbReference type="ARBA" id="ARBA00023143"/>
    </source>
</evidence>
<reference evidence="8" key="1">
    <citation type="submission" date="2017-09" db="EMBL/GenBank/DDBJ databases">
        <title>Complete Genome Sequence of ansamitocin-producing Bacterium Actinosynnema pretiosum X47.</title>
        <authorList>
            <person name="Cao G."/>
            <person name="Zong G."/>
            <person name="Zhong C."/>
            <person name="Fu J."/>
        </authorList>
    </citation>
    <scope>NUCLEOTIDE SEQUENCE [LARGE SCALE GENOMIC DNA]</scope>
    <source>
        <strain evidence="8">X47</strain>
    </source>
</reference>
<organism evidence="8 9">
    <name type="scientific">Actinosynnema pretiosum</name>
    <dbReference type="NCBI Taxonomy" id="42197"/>
    <lineage>
        <taxon>Bacteria</taxon>
        <taxon>Bacillati</taxon>
        <taxon>Actinomycetota</taxon>
        <taxon>Actinomycetes</taxon>
        <taxon>Pseudonocardiales</taxon>
        <taxon>Pseudonocardiaceae</taxon>
        <taxon>Actinosynnema</taxon>
    </lineage>
</organism>
<dbReference type="Pfam" id="PF00460">
    <property type="entry name" value="Flg_bb_rod"/>
    <property type="match status" value="1"/>
</dbReference>
<keyword evidence="8" id="KW-0966">Cell projection</keyword>
<keyword evidence="8" id="KW-0282">Flagellum</keyword>
<dbReference type="EMBL" id="CP023445">
    <property type="protein sequence ID" value="ATE53926.1"/>
    <property type="molecule type" value="Genomic_DNA"/>
</dbReference>
<name>A0A290Z4I1_9PSEU</name>
<evidence type="ECO:0000256" key="6">
    <source>
        <dbReference type="PIRNR" id="PIRNR002889"/>
    </source>
</evidence>
<dbReference type="AlphaFoldDB" id="A0A290Z4I1"/>
<comment type="subunit">
    <text evidence="6">The basal body constitutes a major portion of the flagellar organelle and consists of a number of rings mounted on a central rod.</text>
</comment>
<dbReference type="RefSeq" id="WP_096492853.1">
    <property type="nucleotide sequence ID" value="NZ_CP023445.1"/>
</dbReference>
<dbReference type="GO" id="GO:0030694">
    <property type="term" value="C:bacterial-type flagellum basal body, rod"/>
    <property type="evidence" value="ECO:0007669"/>
    <property type="project" value="InterPro"/>
</dbReference>
<gene>
    <name evidence="8" type="primary">flgB</name>
    <name evidence="8" type="ORF">CNX65_11970</name>
</gene>
<evidence type="ECO:0000313" key="9">
    <source>
        <dbReference type="Proteomes" id="UP000218505"/>
    </source>
</evidence>
<keyword evidence="8" id="KW-0969">Cilium</keyword>
<evidence type="ECO:0000256" key="3">
    <source>
        <dbReference type="ARBA" id="ARBA00014376"/>
    </source>
</evidence>
<evidence type="ECO:0000256" key="1">
    <source>
        <dbReference type="ARBA" id="ARBA00004117"/>
    </source>
</evidence>
<dbReference type="Proteomes" id="UP000218505">
    <property type="component" value="Chromosome"/>
</dbReference>
<dbReference type="NCBIfam" id="TIGR01396">
    <property type="entry name" value="FlgB"/>
    <property type="match status" value="1"/>
</dbReference>
<dbReference type="GO" id="GO:0071973">
    <property type="term" value="P:bacterial-type flagellum-dependent cell motility"/>
    <property type="evidence" value="ECO:0007669"/>
    <property type="project" value="InterPro"/>
</dbReference>
<accession>A0A290Z4I1</accession>
<proteinExistence type="inferred from homology"/>
<dbReference type="KEGG" id="apre:CNX65_11970"/>
<evidence type="ECO:0000259" key="7">
    <source>
        <dbReference type="Pfam" id="PF00460"/>
    </source>
</evidence>
<protein>
    <recommendedName>
        <fullName evidence="3 6">Flagellar basal body rod protein FlgB</fullName>
    </recommendedName>
</protein>
<feature type="domain" description="Flagellar basal body rod protein N-terminal" evidence="7">
    <location>
        <begin position="13"/>
        <end position="36"/>
    </location>
</feature>
<keyword evidence="4 6" id="KW-0975">Bacterial flagellum</keyword>
<evidence type="ECO:0000256" key="5">
    <source>
        <dbReference type="ARBA" id="ARBA00024934"/>
    </source>
</evidence>
<dbReference type="PIRSF" id="PIRSF002889">
    <property type="entry name" value="Rod_FlgB"/>
    <property type="match status" value="1"/>
</dbReference>
<comment type="subcellular location">
    <subcellularLocation>
        <location evidence="1 6">Bacterial flagellum basal body</location>
    </subcellularLocation>
</comment>